<feature type="region of interest" description="Disordered" evidence="1">
    <location>
        <begin position="168"/>
        <end position="311"/>
    </location>
</feature>
<feature type="compositionally biased region" description="Low complexity" evidence="1">
    <location>
        <begin position="69"/>
        <end position="84"/>
    </location>
</feature>
<protein>
    <recommendedName>
        <fullName evidence="2">DUF3752 domain-containing protein</fullName>
    </recommendedName>
</protein>
<evidence type="ECO:0000256" key="1">
    <source>
        <dbReference type="SAM" id="MobiDB-lite"/>
    </source>
</evidence>
<dbReference type="InterPro" id="IPR046331">
    <property type="entry name" value="GPAM1-like"/>
</dbReference>
<accession>A0A0F7S911</accession>
<organism evidence="3 4">
    <name type="scientific">Sporisorium scitamineum</name>
    <dbReference type="NCBI Taxonomy" id="49012"/>
    <lineage>
        <taxon>Eukaryota</taxon>
        <taxon>Fungi</taxon>
        <taxon>Dikarya</taxon>
        <taxon>Basidiomycota</taxon>
        <taxon>Ustilaginomycotina</taxon>
        <taxon>Ustilaginomycetes</taxon>
        <taxon>Ustilaginales</taxon>
        <taxon>Ustilaginaceae</taxon>
        <taxon>Sporisorium</taxon>
    </lineage>
</organism>
<dbReference type="Pfam" id="PF12572">
    <property type="entry name" value="DUF3752"/>
    <property type="match status" value="1"/>
</dbReference>
<dbReference type="InterPro" id="IPR022226">
    <property type="entry name" value="DUF3752"/>
</dbReference>
<feature type="compositionally biased region" description="Basic and acidic residues" evidence="1">
    <location>
        <begin position="265"/>
        <end position="274"/>
    </location>
</feature>
<dbReference type="AlphaFoldDB" id="A0A0F7S911"/>
<keyword evidence="4" id="KW-1185">Reference proteome</keyword>
<sequence>MATIGPQLPPKEERSSSRRSRSRSASGLARSPYASSSRSPSPSGSDVSFRQQARRPVAGPQLPADFIRSRSGSGSGSRSRSQRLSSDDEQGPSVGPALPIDTMTRNDGISDGAKLFLEREARRKAAEDEAKLAAEKAANSRPEWMLLPPSFSNASSLQAVAGDPLNLKSRGFAQTTPRVSARGGGGAKAEDADTSVWTETPEERLKRMQDQVSGVKAHDASAMSDREALERERSAKRDSSIAAAVAARHDSDRHSHRRRHRSRSRSPEARDRHGSSSSSHRHHRSSRRDDSHREGEKNRIREEEEVRSGKAAAPMIWDRDAALSFGGRLMDEKKRGKMMADANALGDRFGSGSRRFL</sequence>
<dbReference type="PANTHER" id="PTHR46370">
    <property type="entry name" value="GPALPP MOTIFS-CONTAINING PROTEIN 1"/>
    <property type="match status" value="1"/>
</dbReference>
<feature type="compositionally biased region" description="Low complexity" evidence="1">
    <location>
        <begin position="23"/>
        <end position="50"/>
    </location>
</feature>
<reference evidence="4" key="1">
    <citation type="submission" date="2014-06" db="EMBL/GenBank/DDBJ databases">
        <authorList>
            <person name="Berkman P.J."/>
        </authorList>
    </citation>
    <scope>NUCLEOTIDE SEQUENCE [LARGE SCALE GENOMIC DNA]</scope>
</reference>
<feature type="domain" description="DUF3752" evidence="2">
    <location>
        <begin position="161"/>
        <end position="350"/>
    </location>
</feature>
<evidence type="ECO:0000313" key="4">
    <source>
        <dbReference type="Proteomes" id="UP000242770"/>
    </source>
</evidence>
<dbReference type="Proteomes" id="UP000242770">
    <property type="component" value="Unassembled WGS sequence"/>
</dbReference>
<proteinExistence type="predicted"/>
<feature type="compositionally biased region" description="Basic and acidic residues" evidence="1">
    <location>
        <begin position="216"/>
        <end position="239"/>
    </location>
</feature>
<dbReference type="PANTHER" id="PTHR46370:SF1">
    <property type="entry name" value="GPALPP MOTIFS-CONTAINING PROTEIN 1"/>
    <property type="match status" value="1"/>
</dbReference>
<evidence type="ECO:0000313" key="3">
    <source>
        <dbReference type="EMBL" id="CDW98751.1"/>
    </source>
</evidence>
<feature type="compositionally biased region" description="Basic and acidic residues" evidence="1">
    <location>
        <begin position="287"/>
        <end position="308"/>
    </location>
</feature>
<evidence type="ECO:0000259" key="2">
    <source>
        <dbReference type="Pfam" id="PF12572"/>
    </source>
</evidence>
<dbReference type="EMBL" id="CCFA01003660">
    <property type="protein sequence ID" value="CDW98751.1"/>
    <property type="molecule type" value="Genomic_DNA"/>
</dbReference>
<feature type="region of interest" description="Disordered" evidence="1">
    <location>
        <begin position="1"/>
        <end position="108"/>
    </location>
</feature>
<gene>
    <name evidence="3" type="primary">SSCI61620.1</name>
</gene>
<feature type="compositionally biased region" description="Basic residues" evidence="1">
    <location>
        <begin position="254"/>
        <end position="264"/>
    </location>
</feature>
<name>A0A0F7S911_9BASI</name>